<comment type="caution">
    <text evidence="1">The sequence shown here is derived from an EMBL/GenBank/DDBJ whole genome shotgun (WGS) entry which is preliminary data.</text>
</comment>
<proteinExistence type="predicted"/>
<evidence type="ECO:0000313" key="2">
    <source>
        <dbReference type="Proteomes" id="UP000031982"/>
    </source>
</evidence>
<reference evidence="1 2" key="1">
    <citation type="submission" date="2015-01" db="EMBL/GenBank/DDBJ databases">
        <title>Genome Assembly of Bacillus badius MTCC 1458.</title>
        <authorList>
            <person name="Verma A."/>
            <person name="Khatri I."/>
            <person name="Mual P."/>
            <person name="Subramanian S."/>
            <person name="Krishnamurthi S."/>
        </authorList>
    </citation>
    <scope>NUCLEOTIDE SEQUENCE [LARGE SCALE GENOMIC DNA]</scope>
    <source>
        <strain evidence="1 2">MTCC 1458</strain>
    </source>
</reference>
<sequence>MTSILAQKPVLAQEEVLRGLQQYDRRAKVQISQMILYPYYFFEYTLRAKSLLKLNGKVACTIDALSGQGALADVQPEFSPSPAKEGGMLPVAVAKDEAKRLAENFIIHTLSQKTKFLTVPRLHLADSSLFYRPFWLAQYRRAAHGQQQLIVDAVSGSYHPL</sequence>
<dbReference type="Proteomes" id="UP000031982">
    <property type="component" value="Unassembled WGS sequence"/>
</dbReference>
<protein>
    <submittedName>
        <fullName evidence="1">Uncharacterized protein</fullName>
    </submittedName>
</protein>
<dbReference type="RefSeq" id="WP_041095613.1">
    <property type="nucleotide sequence ID" value="NZ_JARTHD010000010.1"/>
</dbReference>
<dbReference type="EMBL" id="JXLP01000009">
    <property type="protein sequence ID" value="KIL78307.1"/>
    <property type="molecule type" value="Genomic_DNA"/>
</dbReference>
<evidence type="ECO:0000313" key="1">
    <source>
        <dbReference type="EMBL" id="KIL78307.1"/>
    </source>
</evidence>
<keyword evidence="2" id="KW-1185">Reference proteome</keyword>
<organism evidence="1 2">
    <name type="scientific">Bacillus badius</name>
    <dbReference type="NCBI Taxonomy" id="1455"/>
    <lineage>
        <taxon>Bacteria</taxon>
        <taxon>Bacillati</taxon>
        <taxon>Bacillota</taxon>
        <taxon>Bacilli</taxon>
        <taxon>Bacillales</taxon>
        <taxon>Bacillaceae</taxon>
        <taxon>Pseudobacillus</taxon>
    </lineage>
</organism>
<gene>
    <name evidence="1" type="ORF">SD77_3987</name>
</gene>
<accession>A0ABR5AU87</accession>
<name>A0ABR5AU87_BACBA</name>